<proteinExistence type="predicted"/>
<dbReference type="Proteomes" id="UP000637578">
    <property type="component" value="Unassembled WGS sequence"/>
</dbReference>
<name>A0A8J3FXL8_9PSEU</name>
<evidence type="ECO:0000313" key="2">
    <source>
        <dbReference type="EMBL" id="GGM75253.1"/>
    </source>
</evidence>
<dbReference type="AlphaFoldDB" id="A0A8J3FXL8"/>
<protein>
    <recommendedName>
        <fullName evidence="4">Condensation domain-containing protein</fullName>
    </recommendedName>
</protein>
<dbReference type="InterPro" id="IPR023213">
    <property type="entry name" value="CAT-like_dom_sf"/>
</dbReference>
<accession>A0A8J3FXL8</accession>
<dbReference type="SUPFAM" id="SSF52777">
    <property type="entry name" value="CoA-dependent acyltransferases"/>
    <property type="match status" value="2"/>
</dbReference>
<evidence type="ECO:0000313" key="3">
    <source>
        <dbReference type="Proteomes" id="UP000637578"/>
    </source>
</evidence>
<feature type="region of interest" description="Disordered" evidence="1">
    <location>
        <begin position="177"/>
        <end position="203"/>
    </location>
</feature>
<organism evidence="2 3">
    <name type="scientific">Longimycelium tulufanense</name>
    <dbReference type="NCBI Taxonomy" id="907463"/>
    <lineage>
        <taxon>Bacteria</taxon>
        <taxon>Bacillati</taxon>
        <taxon>Actinomycetota</taxon>
        <taxon>Actinomycetes</taxon>
        <taxon>Pseudonocardiales</taxon>
        <taxon>Pseudonocardiaceae</taxon>
        <taxon>Longimycelium</taxon>
    </lineage>
</organism>
<comment type="caution">
    <text evidence="2">The sequence shown here is derived from an EMBL/GenBank/DDBJ whole genome shotgun (WGS) entry which is preliminary data.</text>
</comment>
<evidence type="ECO:0000256" key="1">
    <source>
        <dbReference type="SAM" id="MobiDB-lite"/>
    </source>
</evidence>
<evidence type="ECO:0008006" key="4">
    <source>
        <dbReference type="Google" id="ProtNLM"/>
    </source>
</evidence>
<sequence>MVTTAGTTPDSGDRRYGSAFRVPLTDQDQWFLYAPSLLGIQFEVRVAGRLCPERLRKAIVAVTRRHPLARARLVPGSALTTRHQWEIPAEAGPPRVDVVECGGDAARVDGVRVARYADTPSVHASPPFALTLAHRDGGDHLMLNLPHAVADGISAYLLVRAILSAYHEAADPGPLVTTFDAPRPQARRTSGRWPNQGYRARKGVPVATNPAGARSGDPDHGVGIELVRIGREETRALLARRRQPTSLNDVLAAALVVTIRHWNADHGGAMGQVSLMVAVNARPQDQKYEGIGNLATGAVLSLPATVPASMEPMTKAVTDQMRPVKENRFGRSPLEPSGAVAMFPSALKKAVTPLGMLWFGPPTGLLSNLGTLDWPDFGSAACAVREAWFSPPLDPWSVCLGAASSYEELFLAFRYDRARMGPATAAAFAALYREVLTGPQ</sequence>
<dbReference type="Gene3D" id="3.30.559.30">
    <property type="entry name" value="Nonribosomal peptide synthetase, condensation domain"/>
    <property type="match status" value="1"/>
</dbReference>
<keyword evidence="3" id="KW-1185">Reference proteome</keyword>
<dbReference type="RefSeq" id="WP_229686754.1">
    <property type="nucleotide sequence ID" value="NZ_BMMK01000034.1"/>
</dbReference>
<dbReference type="Gene3D" id="3.30.559.10">
    <property type="entry name" value="Chloramphenicol acetyltransferase-like domain"/>
    <property type="match status" value="1"/>
</dbReference>
<gene>
    <name evidence="2" type="ORF">GCM10012275_52430</name>
</gene>
<reference evidence="2" key="1">
    <citation type="journal article" date="2014" name="Int. J. Syst. Evol. Microbiol.">
        <title>Complete genome sequence of Corynebacterium casei LMG S-19264T (=DSM 44701T), isolated from a smear-ripened cheese.</title>
        <authorList>
            <consortium name="US DOE Joint Genome Institute (JGI-PGF)"/>
            <person name="Walter F."/>
            <person name="Albersmeier A."/>
            <person name="Kalinowski J."/>
            <person name="Ruckert C."/>
        </authorList>
    </citation>
    <scope>NUCLEOTIDE SEQUENCE</scope>
    <source>
        <strain evidence="2">CGMCC 4.5737</strain>
    </source>
</reference>
<reference evidence="2" key="2">
    <citation type="submission" date="2020-09" db="EMBL/GenBank/DDBJ databases">
        <authorList>
            <person name="Sun Q."/>
            <person name="Zhou Y."/>
        </authorList>
    </citation>
    <scope>NUCLEOTIDE SEQUENCE</scope>
    <source>
        <strain evidence="2">CGMCC 4.5737</strain>
    </source>
</reference>
<dbReference type="EMBL" id="BMMK01000034">
    <property type="protein sequence ID" value="GGM75253.1"/>
    <property type="molecule type" value="Genomic_DNA"/>
</dbReference>